<dbReference type="OrthoDB" id="839663at2"/>
<dbReference type="InterPro" id="IPR038573">
    <property type="entry name" value="BrnT_sf"/>
</dbReference>
<accession>A0A5C8PT41</accession>
<feature type="region of interest" description="Disordered" evidence="1">
    <location>
        <begin position="48"/>
        <end position="85"/>
    </location>
</feature>
<reference evidence="2 3" key="1">
    <citation type="submission" date="2019-06" db="EMBL/GenBank/DDBJ databases">
        <title>New taxonomy in bacterial strain CC-CFT640, isolated from vineyard.</title>
        <authorList>
            <person name="Lin S.-Y."/>
            <person name="Tsai C.-F."/>
            <person name="Young C.-C."/>
        </authorList>
    </citation>
    <scope>NUCLEOTIDE SEQUENCE [LARGE SCALE GENOMIC DNA]</scope>
    <source>
        <strain evidence="2 3">CC-CFT640</strain>
    </source>
</reference>
<keyword evidence="3" id="KW-1185">Reference proteome</keyword>
<gene>
    <name evidence="2" type="ORF">FHP25_06550</name>
</gene>
<evidence type="ECO:0000256" key="1">
    <source>
        <dbReference type="SAM" id="MobiDB-lite"/>
    </source>
</evidence>
<name>A0A5C8PT41_9HYPH</name>
<protein>
    <submittedName>
        <fullName evidence="2">BrnT family toxin</fullName>
    </submittedName>
</protein>
<dbReference type="InterPro" id="IPR007460">
    <property type="entry name" value="BrnT_toxin"/>
</dbReference>
<evidence type="ECO:0000313" key="3">
    <source>
        <dbReference type="Proteomes" id="UP000321638"/>
    </source>
</evidence>
<dbReference type="Proteomes" id="UP000321638">
    <property type="component" value="Unassembled WGS sequence"/>
</dbReference>
<feature type="compositionally biased region" description="Basic and acidic residues" evidence="1">
    <location>
        <begin position="50"/>
        <end position="60"/>
    </location>
</feature>
<proteinExistence type="predicted"/>
<dbReference type="AlphaFoldDB" id="A0A5C8PT41"/>
<feature type="compositionally biased region" description="Basic and acidic residues" evidence="1">
    <location>
        <begin position="72"/>
        <end position="85"/>
    </location>
</feature>
<organism evidence="2 3">
    <name type="scientific">Vineibacter terrae</name>
    <dbReference type="NCBI Taxonomy" id="2586908"/>
    <lineage>
        <taxon>Bacteria</taxon>
        <taxon>Pseudomonadati</taxon>
        <taxon>Pseudomonadota</taxon>
        <taxon>Alphaproteobacteria</taxon>
        <taxon>Hyphomicrobiales</taxon>
        <taxon>Vineibacter</taxon>
    </lineage>
</organism>
<sequence length="85" mass="9994">MRFEWDPEKARINAAKHGVSFELARRVWDDPLYTIVADPHRHRRAAMARHWRDQRDRDACRGSYLSGPGRRGSSEDHWRPQGDVA</sequence>
<dbReference type="EMBL" id="VDUZ01000005">
    <property type="protein sequence ID" value="TXL79649.1"/>
    <property type="molecule type" value="Genomic_DNA"/>
</dbReference>
<dbReference type="Pfam" id="PF04365">
    <property type="entry name" value="BrnT_toxin"/>
    <property type="match status" value="1"/>
</dbReference>
<comment type="caution">
    <text evidence="2">The sequence shown here is derived from an EMBL/GenBank/DDBJ whole genome shotgun (WGS) entry which is preliminary data.</text>
</comment>
<evidence type="ECO:0000313" key="2">
    <source>
        <dbReference type="EMBL" id="TXL79649.1"/>
    </source>
</evidence>
<dbReference type="Gene3D" id="3.10.450.530">
    <property type="entry name" value="Ribonuclease toxin, BrnT, of type II toxin-antitoxin system"/>
    <property type="match status" value="1"/>
</dbReference>